<accession>B0MS28</accession>
<keyword evidence="3" id="KW-0731">Sigma factor</keyword>
<dbReference type="AlphaFoldDB" id="B0MS28"/>
<reference evidence="7" key="2">
    <citation type="submission" date="2014-06" db="EMBL/GenBank/DDBJ databases">
        <title>Draft genome sequence of Eubacterium siraeum (DSM 15702).</title>
        <authorList>
            <person name="Sudarsanam P."/>
            <person name="Ley R."/>
            <person name="Guruge J."/>
            <person name="Turnbaugh P.J."/>
            <person name="Mahowald M."/>
            <person name="Liep D."/>
            <person name="Gordon J."/>
        </authorList>
    </citation>
    <scope>NUCLEOTIDE SEQUENCE</scope>
    <source>
        <strain evidence="7">DSM 15702</strain>
    </source>
</reference>
<dbReference type="Pfam" id="PF08281">
    <property type="entry name" value="Sigma70_r4_2"/>
    <property type="match status" value="1"/>
</dbReference>
<dbReference type="InterPro" id="IPR036388">
    <property type="entry name" value="WH-like_DNA-bd_sf"/>
</dbReference>
<evidence type="ECO:0000259" key="5">
    <source>
        <dbReference type="Pfam" id="PF04542"/>
    </source>
</evidence>
<evidence type="ECO:0000256" key="2">
    <source>
        <dbReference type="ARBA" id="ARBA00023015"/>
    </source>
</evidence>
<proteinExistence type="inferred from homology"/>
<dbReference type="Gene3D" id="1.10.10.10">
    <property type="entry name" value="Winged helix-like DNA-binding domain superfamily/Winged helix DNA-binding domain"/>
    <property type="match status" value="1"/>
</dbReference>
<dbReference type="Gene3D" id="1.10.1740.10">
    <property type="match status" value="1"/>
</dbReference>
<dbReference type="SUPFAM" id="SSF88946">
    <property type="entry name" value="Sigma2 domain of RNA polymerase sigma factors"/>
    <property type="match status" value="1"/>
</dbReference>
<dbReference type="InterPro" id="IPR007627">
    <property type="entry name" value="RNA_pol_sigma70_r2"/>
</dbReference>
<organism evidence="7 8">
    <name type="scientific">[Eubacterium] siraeum DSM 15702</name>
    <dbReference type="NCBI Taxonomy" id="428128"/>
    <lineage>
        <taxon>Bacteria</taxon>
        <taxon>Bacillati</taxon>
        <taxon>Bacillota</taxon>
        <taxon>Clostridia</taxon>
        <taxon>Eubacteriales</taxon>
        <taxon>Oscillospiraceae</taxon>
        <taxon>Oscillospiraceae incertae sedis</taxon>
    </lineage>
</organism>
<dbReference type="Pfam" id="PF04542">
    <property type="entry name" value="Sigma70_r2"/>
    <property type="match status" value="1"/>
</dbReference>
<evidence type="ECO:0000256" key="4">
    <source>
        <dbReference type="ARBA" id="ARBA00023163"/>
    </source>
</evidence>
<evidence type="ECO:0000256" key="3">
    <source>
        <dbReference type="ARBA" id="ARBA00023082"/>
    </source>
</evidence>
<gene>
    <name evidence="7" type="ORF">EUBSIR_02664</name>
</gene>
<dbReference type="PANTHER" id="PTHR43133">
    <property type="entry name" value="RNA POLYMERASE ECF-TYPE SIGMA FACTO"/>
    <property type="match status" value="1"/>
</dbReference>
<name>B0MS28_9FIRM</name>
<dbReference type="GO" id="GO:0003677">
    <property type="term" value="F:DNA binding"/>
    <property type="evidence" value="ECO:0007669"/>
    <property type="project" value="InterPro"/>
</dbReference>
<dbReference type="InterPro" id="IPR013324">
    <property type="entry name" value="RNA_pol_sigma_r3/r4-like"/>
</dbReference>
<dbReference type="NCBIfam" id="TIGR02937">
    <property type="entry name" value="sigma70-ECF"/>
    <property type="match status" value="1"/>
</dbReference>
<dbReference type="InterPro" id="IPR014284">
    <property type="entry name" value="RNA_pol_sigma-70_dom"/>
</dbReference>
<dbReference type="PANTHER" id="PTHR43133:SF60">
    <property type="entry name" value="RNA POLYMERASE SIGMA FACTOR SIGV"/>
    <property type="match status" value="1"/>
</dbReference>
<keyword evidence="2" id="KW-0805">Transcription regulation</keyword>
<dbReference type="InterPro" id="IPR013325">
    <property type="entry name" value="RNA_pol_sigma_r2"/>
</dbReference>
<feature type="domain" description="RNA polymerase sigma-70 region 2" evidence="5">
    <location>
        <begin position="41"/>
        <end position="107"/>
    </location>
</feature>
<evidence type="ECO:0000256" key="1">
    <source>
        <dbReference type="ARBA" id="ARBA00010641"/>
    </source>
</evidence>
<dbReference type="InterPro" id="IPR039425">
    <property type="entry name" value="RNA_pol_sigma-70-like"/>
</dbReference>
<dbReference type="GO" id="GO:0006352">
    <property type="term" value="P:DNA-templated transcription initiation"/>
    <property type="evidence" value="ECO:0007669"/>
    <property type="project" value="InterPro"/>
</dbReference>
<comment type="similarity">
    <text evidence="1">Belongs to the sigma-70 factor family. ECF subfamily.</text>
</comment>
<dbReference type="Proteomes" id="UP000005326">
    <property type="component" value="Unassembled WGS sequence"/>
</dbReference>
<keyword evidence="4" id="KW-0804">Transcription</keyword>
<sequence length="195" mass="22821">MTYYSFDDIINIEKIKDMLSMLSFCLSLIKTEQEKLLIEELYNKNKQTMYNIAYSNLHNRDDAEDAVQEAILRAINQIDKISQISPDKQCTYLNVIVRNISFDMFNRKVNHLSLEEDAEIYDQTVLEDQAIGNVNYDSLVEYIRSLPQGMRDALYLKYCLEFTNEEIAQSLNISPCALRNRLFAARNKIKDHIKN</sequence>
<keyword evidence="8" id="KW-1185">Reference proteome</keyword>
<evidence type="ECO:0000313" key="7">
    <source>
        <dbReference type="EMBL" id="EDR99596.1"/>
    </source>
</evidence>
<protein>
    <submittedName>
        <fullName evidence="7">Sigma-70 region 2</fullName>
    </submittedName>
</protein>
<dbReference type="GO" id="GO:0016987">
    <property type="term" value="F:sigma factor activity"/>
    <property type="evidence" value="ECO:0007669"/>
    <property type="project" value="UniProtKB-KW"/>
</dbReference>
<dbReference type="EMBL" id="ABCA03000055">
    <property type="protein sequence ID" value="EDR99596.1"/>
    <property type="molecule type" value="Genomic_DNA"/>
</dbReference>
<comment type="caution">
    <text evidence="7">The sequence shown here is derived from an EMBL/GenBank/DDBJ whole genome shotgun (WGS) entry which is preliminary data.</text>
</comment>
<reference evidence="7" key="1">
    <citation type="submission" date="2007-10" db="EMBL/GenBank/DDBJ databases">
        <authorList>
            <person name="Fulton L."/>
            <person name="Clifton S."/>
            <person name="Fulton B."/>
            <person name="Xu J."/>
            <person name="Minx P."/>
            <person name="Pepin K.H."/>
            <person name="Johnson M."/>
            <person name="Thiruvilangam P."/>
            <person name="Bhonagiri V."/>
            <person name="Nash W.E."/>
            <person name="Mardis E.R."/>
            <person name="Wilson R.K."/>
        </authorList>
    </citation>
    <scope>NUCLEOTIDE SEQUENCE [LARGE SCALE GENOMIC DNA]</scope>
    <source>
        <strain evidence="7">DSM 15702</strain>
    </source>
</reference>
<dbReference type="InterPro" id="IPR013249">
    <property type="entry name" value="RNA_pol_sigma70_r4_t2"/>
</dbReference>
<feature type="domain" description="RNA polymerase sigma factor 70 region 4 type 2" evidence="6">
    <location>
        <begin position="138"/>
        <end position="189"/>
    </location>
</feature>
<evidence type="ECO:0000313" key="8">
    <source>
        <dbReference type="Proteomes" id="UP000005326"/>
    </source>
</evidence>
<dbReference type="SUPFAM" id="SSF88659">
    <property type="entry name" value="Sigma3 and sigma4 domains of RNA polymerase sigma factors"/>
    <property type="match status" value="1"/>
</dbReference>
<evidence type="ECO:0000259" key="6">
    <source>
        <dbReference type="Pfam" id="PF08281"/>
    </source>
</evidence>